<dbReference type="EnsemblPlants" id="Zm00001eb183280_T002">
    <property type="protein sequence ID" value="Zm00001eb183280_P002"/>
    <property type="gene ID" value="Zm00001eb183280"/>
</dbReference>
<feature type="region of interest" description="Disordered" evidence="2">
    <location>
        <begin position="573"/>
        <end position="601"/>
    </location>
</feature>
<gene>
    <name evidence="3" type="primary">LOC103653685</name>
</gene>
<organism evidence="3 4">
    <name type="scientific">Zea mays</name>
    <name type="common">Maize</name>
    <dbReference type="NCBI Taxonomy" id="4577"/>
    <lineage>
        <taxon>Eukaryota</taxon>
        <taxon>Viridiplantae</taxon>
        <taxon>Streptophyta</taxon>
        <taxon>Embryophyta</taxon>
        <taxon>Tracheophyta</taxon>
        <taxon>Spermatophyta</taxon>
        <taxon>Magnoliopsida</taxon>
        <taxon>Liliopsida</taxon>
        <taxon>Poales</taxon>
        <taxon>Poaceae</taxon>
        <taxon>PACMAD clade</taxon>
        <taxon>Panicoideae</taxon>
        <taxon>Andropogonodae</taxon>
        <taxon>Andropogoneae</taxon>
        <taxon>Tripsacinae</taxon>
        <taxon>Zea</taxon>
    </lineage>
</organism>
<dbReference type="Proteomes" id="UP000007305">
    <property type="component" value="Chromosome 4"/>
</dbReference>
<protein>
    <submittedName>
        <fullName evidence="3">Uncharacterized protein</fullName>
    </submittedName>
</protein>
<feature type="region of interest" description="Disordered" evidence="2">
    <location>
        <begin position="286"/>
        <end position="318"/>
    </location>
</feature>
<name>A0A804NSN8_MAIZE</name>
<dbReference type="PANTHER" id="PTHR34778:SF2">
    <property type="entry name" value="OS02G0580700 PROTEIN"/>
    <property type="match status" value="1"/>
</dbReference>
<keyword evidence="1" id="KW-0175">Coiled coil</keyword>
<keyword evidence="4" id="KW-1185">Reference proteome</keyword>
<reference evidence="3" key="3">
    <citation type="submission" date="2021-05" db="UniProtKB">
        <authorList>
            <consortium name="EnsemblPlants"/>
        </authorList>
    </citation>
    <scope>IDENTIFICATION</scope>
    <source>
        <strain evidence="3">cv. B73</strain>
    </source>
</reference>
<dbReference type="Gramene" id="Zm00001eb183280_T002">
    <property type="protein sequence ID" value="Zm00001eb183280_P002"/>
    <property type="gene ID" value="Zm00001eb183280"/>
</dbReference>
<dbReference type="OrthoDB" id="657513at2759"/>
<evidence type="ECO:0000313" key="4">
    <source>
        <dbReference type="Proteomes" id="UP000007305"/>
    </source>
</evidence>
<evidence type="ECO:0000256" key="1">
    <source>
        <dbReference type="SAM" id="Coils"/>
    </source>
</evidence>
<feature type="compositionally biased region" description="Basic residues" evidence="2">
    <location>
        <begin position="286"/>
        <end position="299"/>
    </location>
</feature>
<evidence type="ECO:0000256" key="2">
    <source>
        <dbReference type="SAM" id="MobiDB-lite"/>
    </source>
</evidence>
<evidence type="ECO:0000313" key="3">
    <source>
        <dbReference type="EnsemblPlants" id="Zm00001eb183280_P002"/>
    </source>
</evidence>
<dbReference type="PANTHER" id="PTHR34778">
    <property type="entry name" value="OS02G0580700 PROTEIN"/>
    <property type="match status" value="1"/>
</dbReference>
<feature type="region of interest" description="Disordered" evidence="2">
    <location>
        <begin position="248"/>
        <end position="272"/>
    </location>
</feature>
<dbReference type="InParanoid" id="A0A804NSN8"/>
<feature type="coiled-coil region" evidence="1">
    <location>
        <begin position="101"/>
        <end position="142"/>
    </location>
</feature>
<feature type="compositionally biased region" description="Basic and acidic residues" evidence="2">
    <location>
        <begin position="300"/>
        <end position="318"/>
    </location>
</feature>
<feature type="compositionally biased region" description="Polar residues" evidence="2">
    <location>
        <begin position="413"/>
        <end position="433"/>
    </location>
</feature>
<reference evidence="3" key="2">
    <citation type="submission" date="2019-07" db="EMBL/GenBank/DDBJ databases">
        <authorList>
            <person name="Seetharam A."/>
            <person name="Woodhouse M."/>
            <person name="Cannon E."/>
        </authorList>
    </citation>
    <scope>NUCLEOTIDE SEQUENCE [LARGE SCALE GENOMIC DNA]</scope>
    <source>
        <strain evidence="3">cv. B73</strain>
    </source>
</reference>
<dbReference type="AlphaFoldDB" id="A0A804NSN8"/>
<feature type="region of interest" description="Disordered" evidence="2">
    <location>
        <begin position="406"/>
        <end position="443"/>
    </location>
</feature>
<sequence>MTDCQVKFLPLYPPPPHAVRADRGFFVQVVAMKKAYARIMLNMAQESAARVLTAERRAVALAASLEAAKEDGVAALLRLKAIMEVRIKEKELESLVHVKMIKELEEQLNGSQNAMASLKVELQRANTELELTRKTLADERMNSLPTSNNVYYSNKNVSPCSKIHPQGGNILLKNKKNADNSDDTCLVLITEENEAVDKLEDKDRRSPDLPSFMKRNKKPKFCHNGCTQRIHALKQQTQSTDAFLKQNQKQATAFNSHSKARKKNAAKNSCHTRSVTEQILQTKFLGKFKRKRGRRNRPSYKHDNSSEHGEAEYKLSDRSESDGNGCLLLLQALEQDLSPPKLSTEHDGEALTDLKEDFEMSGGDAELSRCTAFSELVNVLAVNSVQIKRRKRTKTVRVLEVDFSDTKSVPEPANTQLRTSSKSMSGNQSVSEMTENRSDTPIRNSSPFLKCATANLMHQIAAGNGQFDPEIGSAVSLQSTKSETTDYGNLVVDQQELITPNNNTTSLKEVNEDGSCSLASPKADASTPVQALEKYDISVGSSLNKEEHTKASCGASIQAEGARQIKYTFNRRKRKGMSIDSTPQRAVPEESSDLCSPTNKQKLHPDCVEQDHLIDSPQGHSQLVQVAEQLILLSEHM</sequence>
<proteinExistence type="predicted"/>
<dbReference type="FunCoup" id="A0A804NSN8">
    <property type="interactions" value="2749"/>
</dbReference>
<accession>A0A804NSN8</accession>
<reference evidence="4" key="1">
    <citation type="journal article" date="2009" name="Science">
        <title>The B73 maize genome: complexity, diversity, and dynamics.</title>
        <authorList>
            <person name="Schnable P.S."/>
            <person name="Ware D."/>
            <person name="Fulton R.S."/>
            <person name="Stein J.C."/>
            <person name="Wei F."/>
            <person name="Pasternak S."/>
            <person name="Liang C."/>
            <person name="Zhang J."/>
            <person name="Fulton L."/>
            <person name="Graves T.A."/>
            <person name="Minx P."/>
            <person name="Reily A.D."/>
            <person name="Courtney L."/>
            <person name="Kruchowski S.S."/>
            <person name="Tomlinson C."/>
            <person name="Strong C."/>
            <person name="Delehaunty K."/>
            <person name="Fronick C."/>
            <person name="Courtney B."/>
            <person name="Rock S.M."/>
            <person name="Belter E."/>
            <person name="Du F."/>
            <person name="Kim K."/>
            <person name="Abbott R.M."/>
            <person name="Cotton M."/>
            <person name="Levy A."/>
            <person name="Marchetto P."/>
            <person name="Ochoa K."/>
            <person name="Jackson S.M."/>
            <person name="Gillam B."/>
            <person name="Chen W."/>
            <person name="Yan L."/>
            <person name="Higginbotham J."/>
            <person name="Cardenas M."/>
            <person name="Waligorski J."/>
            <person name="Applebaum E."/>
            <person name="Phelps L."/>
            <person name="Falcone J."/>
            <person name="Kanchi K."/>
            <person name="Thane T."/>
            <person name="Scimone A."/>
            <person name="Thane N."/>
            <person name="Henke J."/>
            <person name="Wang T."/>
            <person name="Ruppert J."/>
            <person name="Shah N."/>
            <person name="Rotter K."/>
            <person name="Hodges J."/>
            <person name="Ingenthron E."/>
            <person name="Cordes M."/>
            <person name="Kohlberg S."/>
            <person name="Sgro J."/>
            <person name="Delgado B."/>
            <person name="Mead K."/>
            <person name="Chinwalla A."/>
            <person name="Leonard S."/>
            <person name="Crouse K."/>
            <person name="Collura K."/>
            <person name="Kudrna D."/>
            <person name="Currie J."/>
            <person name="He R."/>
            <person name="Angelova A."/>
            <person name="Rajasekar S."/>
            <person name="Mueller T."/>
            <person name="Lomeli R."/>
            <person name="Scara G."/>
            <person name="Ko A."/>
            <person name="Delaney K."/>
            <person name="Wissotski M."/>
            <person name="Lopez G."/>
            <person name="Campos D."/>
            <person name="Braidotti M."/>
            <person name="Ashley E."/>
            <person name="Golser W."/>
            <person name="Kim H."/>
            <person name="Lee S."/>
            <person name="Lin J."/>
            <person name="Dujmic Z."/>
            <person name="Kim W."/>
            <person name="Talag J."/>
            <person name="Zuccolo A."/>
            <person name="Fan C."/>
            <person name="Sebastian A."/>
            <person name="Kramer M."/>
            <person name="Spiegel L."/>
            <person name="Nascimento L."/>
            <person name="Zutavern T."/>
            <person name="Miller B."/>
            <person name="Ambroise C."/>
            <person name="Muller S."/>
            <person name="Spooner W."/>
            <person name="Narechania A."/>
            <person name="Ren L."/>
            <person name="Wei S."/>
            <person name="Kumari S."/>
            <person name="Faga B."/>
            <person name="Levy M.J."/>
            <person name="McMahan L."/>
            <person name="Van Buren P."/>
            <person name="Vaughn M.W."/>
            <person name="Ying K."/>
            <person name="Yeh C.-T."/>
            <person name="Emrich S.J."/>
            <person name="Jia Y."/>
            <person name="Kalyanaraman A."/>
            <person name="Hsia A.-P."/>
            <person name="Barbazuk W.B."/>
            <person name="Baucom R.S."/>
            <person name="Brutnell T.P."/>
            <person name="Carpita N.C."/>
            <person name="Chaparro C."/>
            <person name="Chia J.-M."/>
            <person name="Deragon J.-M."/>
            <person name="Estill J.C."/>
            <person name="Fu Y."/>
            <person name="Jeddeloh J.A."/>
            <person name="Han Y."/>
            <person name="Lee H."/>
            <person name="Li P."/>
            <person name="Lisch D.R."/>
            <person name="Liu S."/>
            <person name="Liu Z."/>
            <person name="Nagel D.H."/>
            <person name="McCann M.C."/>
            <person name="SanMiguel P."/>
            <person name="Myers A.M."/>
            <person name="Nettleton D."/>
            <person name="Nguyen J."/>
            <person name="Penning B.W."/>
            <person name="Ponnala L."/>
            <person name="Schneider K.L."/>
            <person name="Schwartz D.C."/>
            <person name="Sharma A."/>
            <person name="Soderlund C."/>
            <person name="Springer N.M."/>
            <person name="Sun Q."/>
            <person name="Wang H."/>
            <person name="Waterman M."/>
            <person name="Westerman R."/>
            <person name="Wolfgruber T.K."/>
            <person name="Yang L."/>
            <person name="Yu Y."/>
            <person name="Zhang L."/>
            <person name="Zhou S."/>
            <person name="Zhu Q."/>
            <person name="Bennetzen J.L."/>
            <person name="Dawe R.K."/>
            <person name="Jiang J."/>
            <person name="Jiang N."/>
            <person name="Presting G.G."/>
            <person name="Wessler S.R."/>
            <person name="Aluru S."/>
            <person name="Martienssen R.A."/>
            <person name="Clifton S.W."/>
            <person name="McCombie W.R."/>
            <person name="Wing R.A."/>
            <person name="Wilson R.K."/>
        </authorList>
    </citation>
    <scope>NUCLEOTIDE SEQUENCE [LARGE SCALE GENOMIC DNA]</scope>
    <source>
        <strain evidence="4">cv. B73</strain>
    </source>
</reference>